<dbReference type="KEGG" id="rpa:TX73_009090"/>
<evidence type="ECO:0000313" key="1">
    <source>
        <dbReference type="EMBL" id="WCL91911.1"/>
    </source>
</evidence>
<gene>
    <name evidence="1" type="ORF">TX73_009090</name>
</gene>
<reference evidence="1 2" key="1">
    <citation type="journal article" date="2004" name="Nat. Biotechnol.">
        <title>Complete genome sequence of the metabolically versatile photosynthetic bacterium Rhodopseudomonas palustris.</title>
        <authorList>
            <person name="Larimer F.W."/>
            <person name="Chain P."/>
            <person name="Hauser L."/>
            <person name="Lamerdin J."/>
            <person name="Malfatti S."/>
            <person name="Do L."/>
            <person name="Land M.L."/>
            <person name="Pelletier D.A."/>
            <person name="Beatty J.T."/>
            <person name="Lang A.S."/>
            <person name="Tabita F.R."/>
            <person name="Gibson J.L."/>
            <person name="Hanson T.E."/>
            <person name="Bobst C."/>
            <person name="Torres J.L."/>
            <person name="Peres C."/>
            <person name="Harrison F.H."/>
            <person name="Gibson J."/>
            <person name="Harwood C.S."/>
        </authorList>
    </citation>
    <scope>NUCLEOTIDE SEQUENCE [LARGE SCALE GENOMIC DNA]</scope>
    <source>
        <strain evidence="2">ATCC BAA-98 / CGA009</strain>
    </source>
</reference>
<organism evidence="1 2">
    <name type="scientific">Rhodopseudomonas palustris (strain ATCC BAA-98 / CGA009)</name>
    <dbReference type="NCBI Taxonomy" id="258594"/>
    <lineage>
        <taxon>Bacteria</taxon>
        <taxon>Pseudomonadati</taxon>
        <taxon>Pseudomonadota</taxon>
        <taxon>Alphaproteobacteria</taxon>
        <taxon>Hyphomicrobiales</taxon>
        <taxon>Nitrobacteraceae</taxon>
        <taxon>Rhodopseudomonas</taxon>
    </lineage>
</organism>
<dbReference type="RefSeq" id="WP_234803291.1">
    <property type="nucleotide sequence ID" value="NZ_CP116810.1"/>
</dbReference>
<protein>
    <submittedName>
        <fullName evidence="1">Uncharacterized protein</fullName>
    </submittedName>
</protein>
<dbReference type="GeneID" id="70035375"/>
<accession>A0AAE9Y117</accession>
<dbReference type="EMBL" id="CP116810">
    <property type="protein sequence ID" value="WCL91911.1"/>
    <property type="molecule type" value="Genomic_DNA"/>
</dbReference>
<evidence type="ECO:0000313" key="2">
    <source>
        <dbReference type="Proteomes" id="UP000001426"/>
    </source>
</evidence>
<sequence length="57" mass="5949">MDFAGCLTFDPDDVAALVGDADQPVACEVRLVFQFQGQAVADPFAPLRQAPPAGEGL</sequence>
<name>A0AAE9Y117_RHOPA</name>
<dbReference type="Proteomes" id="UP000001426">
    <property type="component" value="Chromosome"/>
</dbReference>
<keyword evidence="2" id="KW-1185">Reference proteome</keyword>
<proteinExistence type="predicted"/>
<dbReference type="AlphaFoldDB" id="A0AAE9Y117"/>